<feature type="domain" description="Protein kinase" evidence="15">
    <location>
        <begin position="80"/>
        <end position="340"/>
    </location>
</feature>
<dbReference type="PANTHER" id="PTHR46485">
    <property type="entry name" value="LIM DOMAIN KINASE 1"/>
    <property type="match status" value="1"/>
</dbReference>
<feature type="compositionally biased region" description="Basic and acidic residues" evidence="14">
    <location>
        <begin position="513"/>
        <end position="525"/>
    </location>
</feature>
<feature type="compositionally biased region" description="Basic and acidic residues" evidence="14">
    <location>
        <begin position="40"/>
        <end position="59"/>
    </location>
</feature>
<feature type="compositionally biased region" description="Low complexity" evidence="14">
    <location>
        <begin position="813"/>
        <end position="830"/>
    </location>
</feature>
<dbReference type="Proteomes" id="UP000291343">
    <property type="component" value="Unassembled WGS sequence"/>
</dbReference>
<dbReference type="FunFam" id="3.30.200.20:FF:000134">
    <property type="entry name" value="Dual specificity testis-specific protein kinase 2"/>
    <property type="match status" value="1"/>
</dbReference>
<dbReference type="EMBL" id="QKKF02035103">
    <property type="protein sequence ID" value="RZF33061.1"/>
    <property type="molecule type" value="Genomic_DNA"/>
</dbReference>
<dbReference type="InterPro" id="IPR050940">
    <property type="entry name" value="Actin_reg-Ser/Thr_kinase"/>
</dbReference>
<dbReference type="PROSITE" id="PS50011">
    <property type="entry name" value="PROTEIN_KINASE_DOM"/>
    <property type="match status" value="1"/>
</dbReference>
<keyword evidence="10" id="KW-0460">Magnesium</keyword>
<keyword evidence="5" id="KW-0808">Transferase</keyword>
<evidence type="ECO:0000256" key="9">
    <source>
        <dbReference type="ARBA" id="ARBA00022840"/>
    </source>
</evidence>
<feature type="region of interest" description="Disordered" evidence="14">
    <location>
        <begin position="40"/>
        <end position="62"/>
    </location>
</feature>
<evidence type="ECO:0000256" key="10">
    <source>
        <dbReference type="ARBA" id="ARBA00022842"/>
    </source>
</evidence>
<evidence type="ECO:0000256" key="13">
    <source>
        <dbReference type="PROSITE-ProRule" id="PRU10141"/>
    </source>
</evidence>
<dbReference type="FunFam" id="1.10.510.10:FF:000202">
    <property type="entry name" value="Dual specificity testis-specific protein kinase 2"/>
    <property type="match status" value="1"/>
</dbReference>
<dbReference type="InterPro" id="IPR008266">
    <property type="entry name" value="Tyr_kinase_AS"/>
</dbReference>
<sequence>MLRDSGYSEEQGGPCETAGGAGVSLKPLCALPLPPMAAQDDDRRDACLGEEPPSNRDSRVTGPSCLALRHAVSGLHRLDDFNREKIGSGFFSEVFKVTHRVTGQVMVLKMNLLRSNRPNMLKEVQLMNQLCHANVLGFMGACVHEGQLHALTEYINGGSLEQLIQMTSIELSYRVREKLALDIARGMEYLHSRDVFHRDLTSKNVLIKKNEVTGELTAVVGDFGLAAKIPRSGGYRLHTVGSPYWMSPECLKGEWYDQSSDVFSYGIILCELIARVEADPDVLPRTENFGLDYLAFVEMCSDPPPDFLKLAFSCCNYEPKNRTGASDIVKLVERSLEVLLVTSPLGATLPPTPSPLVKSPGIGARSEEVLPTTEAQLTQQPPSASRKSIRRRSLSEDVGLLVFPPHTAPSDKARCHFLSVSTPLKHVGEEMARGDPHYKPSSSKANPFTALGQCKGVKILASTNSTDLFSSCFELPSPSPFRSAEEKSLNPFDSSFEAKTKRDIQCQHHQRKDSCGECPKLDHKHQQSSGSGKCCTHQQTPISDSSESPNHPQRSSSDCGKCCTHQQTPVSDSSESPNHPQRSSSDGAQCCTHQEKCSSAESPKPDPSVIVEPVVKPSHILKYNNQNRCKQRQCDSNVSCEDVGCSSTSRNSFTEMREFRKTGEGRGKGLETIMLDSKSSARRGSESSFTRDGSSRVGPVDSRLFSTSREEPSKSPETISDDAKRKETRMLSSKSRTSSTESRTPSTESRTPSTESRTPSTESKTPNTSRFSSRDSGRNVAVDASKARISSNISPEDARFRRTSGDVGEPLESSPSSTSGSPTTVVSKTSRLTSDVDEAPVGCCLEDDKHQETRLNTPGASSFRVEPPRYYTGLKAKPMSLPSSPTFSRRRNTMTVLATDLFTRFTKSQLSKSSGGYDESLRFLGATSSPLQPYTVHTEKRIPSLFAHPLFNKPSALMMTSSIDDRKCAQSAFLPPLRTCSSSSNIVDDLPTSPPGGLVLPGAYFHPGPVVMPAGQGLRRRGSCESGFFSNLGEDFCLPGVETVTASSVTLSSSSATSSLFLDSGATVSCSLEDIATPLRGSHIHTSGGVGAHGMLHQLTGGHKRSSSVYTDSSEDVSSLGGGSDLAAAWDDRAASLQAAPQHISKIVEYFERKQSTNRWDHSDPSTPHSGSLFGAYSQRQYHQLNHREYYQLRRCYLQQEATRSSLVGGGERSLVPGAVGGIANPQTGFHAPAHKRGINQRLMICEGAVRSKLPLFDKKMAD</sequence>
<dbReference type="SUPFAM" id="SSF56112">
    <property type="entry name" value="Protein kinase-like (PK-like)"/>
    <property type="match status" value="1"/>
</dbReference>
<feature type="region of interest" description="Disordered" evidence="14">
    <location>
        <begin position="1"/>
        <end position="21"/>
    </location>
</feature>
<dbReference type="OrthoDB" id="20134at2759"/>
<keyword evidence="8" id="KW-0418">Kinase</keyword>
<dbReference type="GO" id="GO:0046872">
    <property type="term" value="F:metal ion binding"/>
    <property type="evidence" value="ECO:0007669"/>
    <property type="project" value="UniProtKB-KW"/>
</dbReference>
<dbReference type="AlphaFoldDB" id="A0A482WIQ2"/>
<evidence type="ECO:0000313" key="17">
    <source>
        <dbReference type="Proteomes" id="UP000291343"/>
    </source>
</evidence>
<dbReference type="InterPro" id="IPR011009">
    <property type="entry name" value="Kinase-like_dom_sf"/>
</dbReference>
<keyword evidence="6" id="KW-0479">Metal-binding</keyword>
<comment type="cofactor">
    <cofactor evidence="2">
        <name>Mg(2+)</name>
        <dbReference type="ChEBI" id="CHEBI:18420"/>
    </cofactor>
</comment>
<feature type="binding site" evidence="13">
    <location>
        <position position="109"/>
    </location>
    <ligand>
        <name>ATP</name>
        <dbReference type="ChEBI" id="CHEBI:30616"/>
    </ligand>
</feature>
<protein>
    <recommendedName>
        <fullName evidence="15">Protein kinase domain-containing protein</fullName>
    </recommendedName>
</protein>
<keyword evidence="7 13" id="KW-0547">Nucleotide-binding</keyword>
<proteinExistence type="predicted"/>
<dbReference type="PROSITE" id="PS00107">
    <property type="entry name" value="PROTEIN_KINASE_ATP"/>
    <property type="match status" value="1"/>
</dbReference>
<evidence type="ECO:0000256" key="5">
    <source>
        <dbReference type="ARBA" id="ARBA00022679"/>
    </source>
</evidence>
<dbReference type="InterPro" id="IPR017441">
    <property type="entry name" value="Protein_kinase_ATP_BS"/>
</dbReference>
<feature type="compositionally biased region" description="Basic and acidic residues" evidence="14">
    <location>
        <begin position="655"/>
        <end position="669"/>
    </location>
</feature>
<dbReference type="Gene3D" id="1.10.510.10">
    <property type="entry name" value="Transferase(Phosphotransferase) domain 1"/>
    <property type="match status" value="1"/>
</dbReference>
<dbReference type="PROSITE" id="PS00109">
    <property type="entry name" value="PROTEIN_KINASE_TYR"/>
    <property type="match status" value="1"/>
</dbReference>
<evidence type="ECO:0000256" key="6">
    <source>
        <dbReference type="ARBA" id="ARBA00022723"/>
    </source>
</evidence>
<dbReference type="PANTHER" id="PTHR46485:SF5">
    <property type="entry name" value="CENTER DIVIDER, ISOFORM A"/>
    <property type="match status" value="1"/>
</dbReference>
<evidence type="ECO:0000256" key="4">
    <source>
        <dbReference type="ARBA" id="ARBA00022553"/>
    </source>
</evidence>
<feature type="region of interest" description="Disordered" evidence="14">
    <location>
        <begin position="371"/>
        <end position="390"/>
    </location>
</feature>
<comment type="cofactor">
    <cofactor evidence="1">
        <name>Mn(2+)</name>
        <dbReference type="ChEBI" id="CHEBI:29035"/>
    </cofactor>
</comment>
<feature type="region of interest" description="Disordered" evidence="14">
    <location>
        <begin position="513"/>
        <end position="589"/>
    </location>
</feature>
<dbReference type="GO" id="GO:0030036">
    <property type="term" value="P:actin cytoskeleton organization"/>
    <property type="evidence" value="ECO:0007669"/>
    <property type="project" value="TreeGrafter"/>
</dbReference>
<evidence type="ECO:0000256" key="14">
    <source>
        <dbReference type="SAM" id="MobiDB-lite"/>
    </source>
</evidence>
<keyword evidence="17" id="KW-1185">Reference proteome</keyword>
<dbReference type="Gene3D" id="3.30.200.20">
    <property type="entry name" value="Phosphorylase Kinase, domain 1"/>
    <property type="match status" value="1"/>
</dbReference>
<organism evidence="16 17">
    <name type="scientific">Laodelphax striatellus</name>
    <name type="common">Small brown planthopper</name>
    <name type="synonym">Delphax striatella</name>
    <dbReference type="NCBI Taxonomy" id="195883"/>
    <lineage>
        <taxon>Eukaryota</taxon>
        <taxon>Metazoa</taxon>
        <taxon>Ecdysozoa</taxon>
        <taxon>Arthropoda</taxon>
        <taxon>Hexapoda</taxon>
        <taxon>Insecta</taxon>
        <taxon>Pterygota</taxon>
        <taxon>Neoptera</taxon>
        <taxon>Paraneoptera</taxon>
        <taxon>Hemiptera</taxon>
        <taxon>Auchenorrhyncha</taxon>
        <taxon>Fulgoroidea</taxon>
        <taxon>Delphacidae</taxon>
        <taxon>Criomorphinae</taxon>
        <taxon>Laodelphax</taxon>
    </lineage>
</organism>
<evidence type="ECO:0000256" key="3">
    <source>
        <dbReference type="ARBA" id="ARBA00022527"/>
    </source>
</evidence>
<dbReference type="GO" id="GO:0005737">
    <property type="term" value="C:cytoplasm"/>
    <property type="evidence" value="ECO:0007669"/>
    <property type="project" value="TreeGrafter"/>
</dbReference>
<evidence type="ECO:0000313" key="16">
    <source>
        <dbReference type="EMBL" id="RZF33061.1"/>
    </source>
</evidence>
<dbReference type="STRING" id="195883.A0A482WIQ2"/>
<keyword evidence="12" id="KW-0464">Manganese</keyword>
<feature type="compositionally biased region" description="Polar residues" evidence="14">
    <location>
        <begin position="373"/>
        <end position="386"/>
    </location>
</feature>
<keyword evidence="11" id="KW-0829">Tyrosine-protein kinase</keyword>
<dbReference type="GO" id="GO:0004674">
    <property type="term" value="F:protein serine/threonine kinase activity"/>
    <property type="evidence" value="ECO:0007669"/>
    <property type="project" value="UniProtKB-KW"/>
</dbReference>
<evidence type="ECO:0000256" key="11">
    <source>
        <dbReference type="ARBA" id="ARBA00023137"/>
    </source>
</evidence>
<accession>A0A482WIQ2</accession>
<dbReference type="InParanoid" id="A0A482WIQ2"/>
<feature type="compositionally biased region" description="Polar residues" evidence="14">
    <location>
        <begin position="527"/>
        <end position="587"/>
    </location>
</feature>
<dbReference type="GO" id="GO:0005524">
    <property type="term" value="F:ATP binding"/>
    <property type="evidence" value="ECO:0007669"/>
    <property type="project" value="UniProtKB-UniRule"/>
</dbReference>
<feature type="compositionally biased region" description="Low complexity" evidence="14">
    <location>
        <begin position="732"/>
        <end position="766"/>
    </location>
</feature>
<feature type="region of interest" description="Disordered" evidence="14">
    <location>
        <begin position="646"/>
        <end position="833"/>
    </location>
</feature>
<evidence type="ECO:0000256" key="7">
    <source>
        <dbReference type="ARBA" id="ARBA00022741"/>
    </source>
</evidence>
<evidence type="ECO:0000256" key="8">
    <source>
        <dbReference type="ARBA" id="ARBA00022777"/>
    </source>
</evidence>
<evidence type="ECO:0000259" key="15">
    <source>
        <dbReference type="PROSITE" id="PS50011"/>
    </source>
</evidence>
<gene>
    <name evidence="16" type="ORF">LSTR_LSTR007977</name>
</gene>
<keyword evidence="3" id="KW-0723">Serine/threonine-protein kinase</keyword>
<evidence type="ECO:0000256" key="1">
    <source>
        <dbReference type="ARBA" id="ARBA00001936"/>
    </source>
</evidence>
<evidence type="ECO:0000256" key="2">
    <source>
        <dbReference type="ARBA" id="ARBA00001946"/>
    </source>
</evidence>
<reference evidence="16 17" key="1">
    <citation type="journal article" date="2017" name="Gigascience">
        <title>Genome sequence of the small brown planthopper, Laodelphax striatellus.</title>
        <authorList>
            <person name="Zhu J."/>
            <person name="Jiang F."/>
            <person name="Wang X."/>
            <person name="Yang P."/>
            <person name="Bao Y."/>
            <person name="Zhao W."/>
            <person name="Wang W."/>
            <person name="Lu H."/>
            <person name="Wang Q."/>
            <person name="Cui N."/>
            <person name="Li J."/>
            <person name="Chen X."/>
            <person name="Luo L."/>
            <person name="Yu J."/>
            <person name="Kang L."/>
            <person name="Cui F."/>
        </authorList>
    </citation>
    <scope>NUCLEOTIDE SEQUENCE [LARGE SCALE GENOMIC DNA]</scope>
    <source>
        <strain evidence="16">Lst14</strain>
    </source>
</reference>
<dbReference type="GO" id="GO:0005634">
    <property type="term" value="C:nucleus"/>
    <property type="evidence" value="ECO:0007669"/>
    <property type="project" value="TreeGrafter"/>
</dbReference>
<dbReference type="Pfam" id="PF00069">
    <property type="entry name" value="Pkinase"/>
    <property type="match status" value="1"/>
</dbReference>
<dbReference type="InterPro" id="IPR000719">
    <property type="entry name" value="Prot_kinase_dom"/>
</dbReference>
<dbReference type="GO" id="GO:0004713">
    <property type="term" value="F:protein tyrosine kinase activity"/>
    <property type="evidence" value="ECO:0007669"/>
    <property type="project" value="UniProtKB-KW"/>
</dbReference>
<evidence type="ECO:0000256" key="12">
    <source>
        <dbReference type="ARBA" id="ARBA00023211"/>
    </source>
</evidence>
<keyword evidence="9 13" id="KW-0067">ATP-binding</keyword>
<comment type="caution">
    <text evidence="16">The sequence shown here is derived from an EMBL/GenBank/DDBJ whole genome shotgun (WGS) entry which is preliminary data.</text>
</comment>
<dbReference type="SMR" id="A0A482WIQ2"/>
<keyword evidence="4" id="KW-0597">Phosphoprotein</keyword>
<name>A0A482WIQ2_LAOST</name>
<dbReference type="FunCoup" id="A0A482WIQ2">
    <property type="interactions" value="303"/>
</dbReference>